<dbReference type="Gene3D" id="3.30.470.30">
    <property type="entry name" value="DNA ligase/mRNA capping enzyme"/>
    <property type="match status" value="1"/>
</dbReference>
<dbReference type="Gene3D" id="3.30.1490.70">
    <property type="match status" value="1"/>
</dbReference>
<dbReference type="KEGG" id="tfl:RPIT_00740"/>
<evidence type="ECO:0000256" key="4">
    <source>
        <dbReference type="ARBA" id="ARBA00034003"/>
    </source>
</evidence>
<comment type="catalytic activity">
    <reaction evidence="4">
        <text>ATP + (deoxyribonucleotide)n-3'-hydroxyl + 5'-phospho-(deoxyribonucleotide)m = (deoxyribonucleotide)n+m + AMP + diphosphate.</text>
        <dbReference type="EC" id="6.5.1.1"/>
    </reaction>
</comment>
<comment type="similarity">
    <text evidence="1">Belongs to the ATP-dependent DNA ligase family.</text>
</comment>
<dbReference type="PANTHER" id="PTHR45674">
    <property type="entry name" value="DNA LIGASE 1/3 FAMILY MEMBER"/>
    <property type="match status" value="1"/>
</dbReference>
<dbReference type="CDD" id="cd07906">
    <property type="entry name" value="Adenylation_DNA_ligase_LigD_LigC"/>
    <property type="match status" value="1"/>
</dbReference>
<dbReference type="STRING" id="1610493.RPIT_00740"/>
<dbReference type="Gene3D" id="2.40.50.140">
    <property type="entry name" value="Nucleic acid-binding proteins"/>
    <property type="match status" value="1"/>
</dbReference>
<dbReference type="EMBL" id="CP019605">
    <property type="protein sequence ID" value="AQP43526.1"/>
    <property type="molecule type" value="Genomic_DNA"/>
</dbReference>
<dbReference type="SUPFAM" id="SSF56091">
    <property type="entry name" value="DNA ligase/mRNA capping enzyme, catalytic domain"/>
    <property type="match status" value="1"/>
</dbReference>
<dbReference type="GO" id="GO:0005524">
    <property type="term" value="F:ATP binding"/>
    <property type="evidence" value="ECO:0007669"/>
    <property type="project" value="InterPro"/>
</dbReference>
<gene>
    <name evidence="5" type="ORF">RPIT_00740</name>
</gene>
<dbReference type="Pfam" id="PF01068">
    <property type="entry name" value="DNA_ligase_A_M"/>
    <property type="match status" value="1"/>
</dbReference>
<keyword evidence="3" id="KW-0436">Ligase</keyword>
<dbReference type="InterPro" id="IPR012309">
    <property type="entry name" value="DNA_ligase_ATP-dep_C"/>
</dbReference>
<evidence type="ECO:0000256" key="2">
    <source>
        <dbReference type="ARBA" id="ARBA00012727"/>
    </source>
</evidence>
<dbReference type="PANTHER" id="PTHR45674:SF4">
    <property type="entry name" value="DNA LIGASE 1"/>
    <property type="match status" value="1"/>
</dbReference>
<proteinExistence type="inferred from homology"/>
<evidence type="ECO:0000256" key="1">
    <source>
        <dbReference type="ARBA" id="ARBA00007572"/>
    </source>
</evidence>
<dbReference type="InterPro" id="IPR014146">
    <property type="entry name" value="LigD_ligase_dom"/>
</dbReference>
<dbReference type="GO" id="GO:0006281">
    <property type="term" value="P:DNA repair"/>
    <property type="evidence" value="ECO:0007669"/>
    <property type="project" value="InterPro"/>
</dbReference>
<accession>A0A1Q2CBN9</accession>
<name>A0A1Q2CBN9_9ACTN</name>
<dbReference type="GO" id="GO:0006310">
    <property type="term" value="P:DNA recombination"/>
    <property type="evidence" value="ECO:0007669"/>
    <property type="project" value="InterPro"/>
</dbReference>
<dbReference type="PROSITE" id="PS50160">
    <property type="entry name" value="DNA_LIGASE_A3"/>
    <property type="match status" value="1"/>
</dbReference>
<evidence type="ECO:0000313" key="5">
    <source>
        <dbReference type="EMBL" id="AQP43526.1"/>
    </source>
</evidence>
<organism evidence="5 6">
    <name type="scientific">Tessaracoccus flavus</name>
    <dbReference type="NCBI Taxonomy" id="1610493"/>
    <lineage>
        <taxon>Bacteria</taxon>
        <taxon>Bacillati</taxon>
        <taxon>Actinomycetota</taxon>
        <taxon>Actinomycetes</taxon>
        <taxon>Propionibacteriales</taxon>
        <taxon>Propionibacteriaceae</taxon>
        <taxon>Tessaracoccus</taxon>
    </lineage>
</organism>
<protein>
    <recommendedName>
        <fullName evidence="2">DNA ligase (ATP)</fullName>
        <ecNumber evidence="2">6.5.1.1</ecNumber>
    </recommendedName>
</protein>
<dbReference type="InterPro" id="IPR012310">
    <property type="entry name" value="DNA_ligase_ATP-dep_cent"/>
</dbReference>
<dbReference type="EC" id="6.5.1.1" evidence="2"/>
<dbReference type="Proteomes" id="UP000188324">
    <property type="component" value="Chromosome"/>
</dbReference>
<evidence type="ECO:0000256" key="3">
    <source>
        <dbReference type="ARBA" id="ARBA00022598"/>
    </source>
</evidence>
<reference evidence="5 6" key="1">
    <citation type="journal article" date="2016" name="Int. J. Syst. Evol. Microbiol.">
        <title>Tessaracoccus flavus sp. nov., isolated from the drainage system of a lindane-producing factory.</title>
        <authorList>
            <person name="Kumari R."/>
            <person name="Singh P."/>
            <person name="Schumann P."/>
            <person name="Lal R."/>
        </authorList>
    </citation>
    <scope>NUCLEOTIDE SEQUENCE [LARGE SCALE GENOMIC DNA]</scope>
    <source>
        <strain evidence="5 6">RP1T</strain>
    </source>
</reference>
<dbReference type="InterPro" id="IPR050191">
    <property type="entry name" value="ATP-dep_DNA_ligase"/>
</dbReference>
<keyword evidence="6" id="KW-1185">Reference proteome</keyword>
<dbReference type="NCBIfam" id="TIGR02779">
    <property type="entry name" value="NHEJ_ligase_lig"/>
    <property type="match status" value="1"/>
</dbReference>
<dbReference type="AlphaFoldDB" id="A0A1Q2CBN9"/>
<dbReference type="CDD" id="cd07971">
    <property type="entry name" value="OBF_DNA_ligase_LigD"/>
    <property type="match status" value="1"/>
</dbReference>
<dbReference type="Pfam" id="PF04679">
    <property type="entry name" value="DNA_ligase_A_C"/>
    <property type="match status" value="1"/>
</dbReference>
<sequence>MRPMLATPTSTPGQPPTGPGWVHEVKWDGIRAIATIRDGQVRLTNRNEGDISVAYPEVVRGGAGLPDCTIDGELIALDDQGRPSFHVIAHRMHARNPTRIVRHAAERPVTFVAFDLLELGGRRLTSLPLTERRSLLETLDLNRPAWQLSDLFDDGDALAAHTREAGLEGILSKRADSPYLEGVRSPHWVKTPHRSEMIAVIGGWIPETDSPGKLGALWVGHPSDEDTFEANPVLYPVGRVGSGLGHAQRDVLLQVLKDTERPTPPFDPAPTGPDARRSRWVEPMLCVHVRYLNVTPDGVLRQPVLLALRPDISPVAAATTVP</sequence>
<evidence type="ECO:0000313" key="6">
    <source>
        <dbReference type="Proteomes" id="UP000188324"/>
    </source>
</evidence>
<dbReference type="RefSeq" id="WP_077339579.1">
    <property type="nucleotide sequence ID" value="NZ_CP019605.1"/>
</dbReference>
<dbReference type="InterPro" id="IPR012340">
    <property type="entry name" value="NA-bd_OB-fold"/>
</dbReference>
<dbReference type="OrthoDB" id="9802472at2"/>
<dbReference type="GO" id="GO:0003910">
    <property type="term" value="F:DNA ligase (ATP) activity"/>
    <property type="evidence" value="ECO:0007669"/>
    <property type="project" value="UniProtKB-EC"/>
</dbReference>
<dbReference type="SUPFAM" id="SSF50249">
    <property type="entry name" value="Nucleic acid-binding proteins"/>
    <property type="match status" value="1"/>
</dbReference>